<dbReference type="PANTHER" id="PTHR31375">
    <property type="match status" value="1"/>
</dbReference>
<dbReference type="GO" id="GO:0004553">
    <property type="term" value="F:hydrolase activity, hydrolyzing O-glycosyl compounds"/>
    <property type="evidence" value="ECO:0007669"/>
    <property type="project" value="UniProtKB-ARBA"/>
</dbReference>
<keyword evidence="7" id="KW-0961">Cell wall biogenesis/degradation</keyword>
<dbReference type="FunFam" id="2.160.20.10:FF:000004">
    <property type="entry name" value="Pectin lyase-like superfamily protein"/>
    <property type="match status" value="1"/>
</dbReference>
<dbReference type="InterPro" id="IPR011050">
    <property type="entry name" value="Pectin_lyase_fold/virulence"/>
</dbReference>
<organism evidence="10 11">
    <name type="scientific">Ilex paraguariensis</name>
    <name type="common">yerba mate</name>
    <dbReference type="NCBI Taxonomy" id="185542"/>
    <lineage>
        <taxon>Eukaryota</taxon>
        <taxon>Viridiplantae</taxon>
        <taxon>Streptophyta</taxon>
        <taxon>Embryophyta</taxon>
        <taxon>Tracheophyta</taxon>
        <taxon>Spermatophyta</taxon>
        <taxon>Magnoliopsida</taxon>
        <taxon>eudicotyledons</taxon>
        <taxon>Gunneridae</taxon>
        <taxon>Pentapetalae</taxon>
        <taxon>asterids</taxon>
        <taxon>campanulids</taxon>
        <taxon>Aquifoliales</taxon>
        <taxon>Aquifoliaceae</taxon>
        <taxon>Ilex</taxon>
    </lineage>
</organism>
<dbReference type="Proteomes" id="UP001642360">
    <property type="component" value="Unassembled WGS sequence"/>
</dbReference>
<keyword evidence="11" id="KW-1185">Reference proteome</keyword>
<feature type="active site" evidence="8">
    <location>
        <position position="272"/>
    </location>
</feature>
<dbReference type="SUPFAM" id="SSF51126">
    <property type="entry name" value="Pectin lyase-like"/>
    <property type="match status" value="1"/>
</dbReference>
<dbReference type="GO" id="GO:0071555">
    <property type="term" value="P:cell wall organization"/>
    <property type="evidence" value="ECO:0007669"/>
    <property type="project" value="UniProtKB-KW"/>
</dbReference>
<comment type="caution">
    <text evidence="10">The sequence shown here is derived from an EMBL/GenBank/DDBJ whole genome shotgun (WGS) entry which is preliminary data.</text>
</comment>
<dbReference type="InterPro" id="IPR012334">
    <property type="entry name" value="Pectin_lyas_fold"/>
</dbReference>
<evidence type="ECO:0000256" key="5">
    <source>
        <dbReference type="ARBA" id="ARBA00022801"/>
    </source>
</evidence>
<reference evidence="10 11" key="1">
    <citation type="submission" date="2024-02" db="EMBL/GenBank/DDBJ databases">
        <authorList>
            <person name="Vignale AGUSTIN F."/>
            <person name="Sosa J E."/>
            <person name="Modenutti C."/>
        </authorList>
    </citation>
    <scope>NUCLEOTIDE SEQUENCE [LARGE SCALE GENOMIC DNA]</scope>
</reference>
<proteinExistence type="inferred from homology"/>
<evidence type="ECO:0000256" key="4">
    <source>
        <dbReference type="ARBA" id="ARBA00022525"/>
    </source>
</evidence>
<dbReference type="InterPro" id="IPR006626">
    <property type="entry name" value="PbH1"/>
</dbReference>
<comment type="similarity">
    <text evidence="2 9">Belongs to the glycosyl hydrolase 28 family.</text>
</comment>
<evidence type="ECO:0000313" key="11">
    <source>
        <dbReference type="Proteomes" id="UP001642360"/>
    </source>
</evidence>
<accession>A0ABC8TY16</accession>
<name>A0ABC8TY16_9AQUA</name>
<evidence type="ECO:0000256" key="7">
    <source>
        <dbReference type="ARBA" id="ARBA00023316"/>
    </source>
</evidence>
<evidence type="ECO:0000256" key="8">
    <source>
        <dbReference type="PROSITE-ProRule" id="PRU10052"/>
    </source>
</evidence>
<keyword evidence="5 9" id="KW-0378">Hydrolase</keyword>
<gene>
    <name evidence="10" type="ORF">ILEXP_LOCUS42088</name>
</gene>
<protein>
    <recommendedName>
        <fullName evidence="12">Exopolygalacturonase</fullName>
    </recommendedName>
</protein>
<dbReference type="AlphaFoldDB" id="A0ABC8TY16"/>
<evidence type="ECO:0008006" key="12">
    <source>
        <dbReference type="Google" id="ProtNLM"/>
    </source>
</evidence>
<evidence type="ECO:0000256" key="2">
    <source>
        <dbReference type="ARBA" id="ARBA00008834"/>
    </source>
</evidence>
<keyword evidence="4" id="KW-0964">Secreted</keyword>
<dbReference type="SMART" id="SM00710">
    <property type="entry name" value="PbH1"/>
    <property type="match status" value="5"/>
</dbReference>
<sequence length="425" mass="45218">MKQRSSIAMDVDDVEAFKIFKREAQKLQRTCELRESEGLPKEERERDIKLEVCGQANTFNVKDFGAIADGKTDNSKALLNAWSKACRGKAQGTVLVPSGTFLVNPITLQGPCNDQTAFQIGGVLKAPSDPSFGTDQWINFKGINGLKVYGKGTFDGQGASAWSQTKCGGNANCKQPPLSVKFNYITNASIQSITSVDSKFFHFAICESENIIVSNVKISAPGDSPNTDGIHVSNSKNIKILNSSIATGDDCVSLGPGNTNVSISGISCGPGHGISIGSLGKYPNEKTVKGIFVRNCTFSNTQNGVRIKTWAPSPPSKVTGVTFQDIVMYNIDNPIIIDQQYCPSKPCSAKGDSLVQISDVNYINIQGSSSSKVAVNVQCSPSFPCQGIKFNGINISYSGQGGPATASCSNVKASFQGQQIPPPCV</sequence>
<evidence type="ECO:0000256" key="9">
    <source>
        <dbReference type="RuleBase" id="RU361169"/>
    </source>
</evidence>
<evidence type="ECO:0000313" key="10">
    <source>
        <dbReference type="EMBL" id="CAK9172438.1"/>
    </source>
</evidence>
<dbReference type="PROSITE" id="PS00502">
    <property type="entry name" value="POLYGALACTURONASE"/>
    <property type="match status" value="1"/>
</dbReference>
<evidence type="ECO:0000256" key="3">
    <source>
        <dbReference type="ARBA" id="ARBA00022512"/>
    </source>
</evidence>
<evidence type="ECO:0000256" key="6">
    <source>
        <dbReference type="ARBA" id="ARBA00023295"/>
    </source>
</evidence>
<evidence type="ECO:0000256" key="1">
    <source>
        <dbReference type="ARBA" id="ARBA00004191"/>
    </source>
</evidence>
<dbReference type="Gene3D" id="2.160.20.10">
    <property type="entry name" value="Single-stranded right-handed beta-helix, Pectin lyase-like"/>
    <property type="match status" value="1"/>
</dbReference>
<dbReference type="InterPro" id="IPR000743">
    <property type="entry name" value="Glyco_hydro_28"/>
</dbReference>
<comment type="subcellular location">
    <subcellularLocation>
        <location evidence="1">Secreted</location>
        <location evidence="1">Cell wall</location>
    </subcellularLocation>
</comment>
<keyword evidence="3" id="KW-0134">Cell wall</keyword>
<dbReference type="Pfam" id="PF00295">
    <property type="entry name" value="Glyco_hydro_28"/>
    <property type="match status" value="1"/>
</dbReference>
<keyword evidence="6 9" id="KW-0326">Glycosidase</keyword>
<dbReference type="EMBL" id="CAUOFW020005989">
    <property type="protein sequence ID" value="CAK9172438.1"/>
    <property type="molecule type" value="Genomic_DNA"/>
</dbReference>